<name>A0A7X0FPB9_9MICO</name>
<dbReference type="EMBL" id="JACHML010000001">
    <property type="protein sequence ID" value="MBB6391224.1"/>
    <property type="molecule type" value="Genomic_DNA"/>
</dbReference>
<evidence type="ECO:0000313" key="2">
    <source>
        <dbReference type="Proteomes" id="UP000537775"/>
    </source>
</evidence>
<gene>
    <name evidence="1" type="ORF">HD594_001537</name>
</gene>
<dbReference type="Proteomes" id="UP000537775">
    <property type="component" value="Unassembled WGS sequence"/>
</dbReference>
<evidence type="ECO:0000313" key="1">
    <source>
        <dbReference type="EMBL" id="MBB6391224.1"/>
    </source>
</evidence>
<dbReference type="PANTHER" id="PTHR38479:SF2">
    <property type="entry name" value="WINGED HELIX DNA-BINDING DOMAIN-CONTAINING PROTEIN"/>
    <property type="match status" value="1"/>
</dbReference>
<organism evidence="1 2">
    <name type="scientific">Microbacterium thalassium</name>
    <dbReference type="NCBI Taxonomy" id="362649"/>
    <lineage>
        <taxon>Bacteria</taxon>
        <taxon>Bacillati</taxon>
        <taxon>Actinomycetota</taxon>
        <taxon>Actinomycetes</taxon>
        <taxon>Micrococcales</taxon>
        <taxon>Microbacteriaceae</taxon>
        <taxon>Microbacterium</taxon>
    </lineage>
</organism>
<proteinExistence type="predicted"/>
<dbReference type="InterPro" id="IPR009351">
    <property type="entry name" value="AlkZ-like"/>
</dbReference>
<dbReference type="AlphaFoldDB" id="A0A7X0FPB9"/>
<keyword evidence="2" id="KW-1185">Reference proteome</keyword>
<dbReference type="Pfam" id="PF06224">
    <property type="entry name" value="AlkZ-like"/>
    <property type="match status" value="1"/>
</dbReference>
<comment type="caution">
    <text evidence="1">The sequence shown here is derived from an EMBL/GenBank/DDBJ whole genome shotgun (WGS) entry which is preliminary data.</text>
</comment>
<accession>A0A7X0FPB9</accession>
<sequence>MDRRRLRHARLRAHRLSAPAASVADAAQRMLAVQAQDFRGGRWALGVRTRGTATIAQVDAAFDRGDIVRSWTMRGTLHIAPARDLSWILDVTAERQFRAAAAPRRREGIDEDDLVRAERVVRSALRGGGRLTRAELFALLDGGGVPTQGQRGYHVLTSLSLRRVVVQGPVVERGGALSREQHIVLFDDWTADAASPDDPVAELFARYIAGHGPATAADFAWWAALPIGAARQAAEAAADAVEQVPGEGEPRFVSASAPPRRSAAASRVIALPPFDEYYLSYADRTGVCDAELLDRVGPGKNGMVAAVLLADGDVVGRWTHAAALAGRRDEPAGRLFAPDAATPDEVDAALARYRAFVTV</sequence>
<evidence type="ECO:0008006" key="3">
    <source>
        <dbReference type="Google" id="ProtNLM"/>
    </source>
</evidence>
<protein>
    <recommendedName>
        <fullName evidence="3">Winged helix DNA-binding domain-containing protein</fullName>
    </recommendedName>
</protein>
<dbReference type="RefSeq" id="WP_184750380.1">
    <property type="nucleotide sequence ID" value="NZ_BAAAJR010000010.1"/>
</dbReference>
<reference evidence="1 2" key="1">
    <citation type="submission" date="2020-08" db="EMBL/GenBank/DDBJ databases">
        <title>Sequencing the genomes of 1000 actinobacteria strains.</title>
        <authorList>
            <person name="Klenk H.-P."/>
        </authorList>
    </citation>
    <scope>NUCLEOTIDE SEQUENCE [LARGE SCALE GENOMIC DNA]</scope>
    <source>
        <strain evidence="1 2">DSM 12511</strain>
    </source>
</reference>
<dbReference type="PANTHER" id="PTHR38479">
    <property type="entry name" value="LMO0824 PROTEIN"/>
    <property type="match status" value="1"/>
</dbReference>